<evidence type="ECO:0000313" key="3">
    <source>
        <dbReference type="Proteomes" id="UP000217790"/>
    </source>
</evidence>
<dbReference type="AlphaFoldDB" id="A0A2H3CFG8"/>
<keyword evidence="3" id="KW-1185">Reference proteome</keyword>
<gene>
    <name evidence="1" type="ORF">ARMGADRAFT_288571</name>
    <name evidence="2" type="ORF">ARMGADRAFT_775236</name>
</gene>
<reference evidence="3" key="1">
    <citation type="journal article" date="2017" name="Nat. Ecol. Evol.">
        <title>Genome expansion and lineage-specific genetic innovations in the forest pathogenic fungi Armillaria.</title>
        <authorList>
            <person name="Sipos G."/>
            <person name="Prasanna A.N."/>
            <person name="Walter M.C."/>
            <person name="O'Connor E."/>
            <person name="Balint B."/>
            <person name="Krizsan K."/>
            <person name="Kiss B."/>
            <person name="Hess J."/>
            <person name="Varga T."/>
            <person name="Slot J."/>
            <person name="Riley R."/>
            <person name="Boka B."/>
            <person name="Rigling D."/>
            <person name="Barry K."/>
            <person name="Lee J."/>
            <person name="Mihaltcheva S."/>
            <person name="LaButti K."/>
            <person name="Lipzen A."/>
            <person name="Waldron R."/>
            <person name="Moloney N.M."/>
            <person name="Sperisen C."/>
            <person name="Kredics L."/>
            <person name="Vagvoelgyi C."/>
            <person name="Patrignani A."/>
            <person name="Fitzpatrick D."/>
            <person name="Nagy I."/>
            <person name="Doyle S."/>
            <person name="Anderson J.B."/>
            <person name="Grigoriev I.V."/>
            <person name="Gueldener U."/>
            <person name="Muensterkoetter M."/>
            <person name="Nagy L.G."/>
        </authorList>
    </citation>
    <scope>NUCLEOTIDE SEQUENCE [LARGE SCALE GENOMIC DNA]</scope>
    <source>
        <strain evidence="3">Ar21-2</strain>
    </source>
</reference>
<dbReference type="Proteomes" id="UP000217790">
    <property type="component" value="Unassembled WGS sequence"/>
</dbReference>
<dbReference type="InParanoid" id="A0A2H3CFG8"/>
<dbReference type="EMBL" id="KZ293847">
    <property type="protein sequence ID" value="PBK79047.1"/>
    <property type="molecule type" value="Genomic_DNA"/>
</dbReference>
<reference evidence="2" key="2">
    <citation type="journal article" date="2017" name="Nat. Ecol. Evol.">
        <title>Lineage-specific genetic innovations streamline the genomes of Armillaria species to pathogenesis.</title>
        <authorList>
            <consortium name="DOE Joint Genome Institute"/>
            <person name="Sipos G."/>
            <person name="Prasanna A.N."/>
            <person name="Walter M.C."/>
            <person name="O'Connor E."/>
            <person name="Balint B."/>
            <person name="Krizsan K."/>
            <person name="Kiss B."/>
            <person name="Hess J."/>
            <person name="Varga T."/>
            <person name="Slot J."/>
            <person name="Riley R."/>
            <person name="Boka B."/>
            <person name="Rigling D."/>
            <person name="Barry K."/>
            <person name="Lee J."/>
            <person name="Mihaltcheva S."/>
            <person name="LaButti K."/>
            <person name="Lipzen A."/>
            <person name="Waldron R."/>
            <person name="Moloney N.M."/>
            <person name="Sperisen C."/>
            <person name="Kredics L."/>
            <person name="Vagvolgyi C."/>
            <person name="Patrignani A."/>
            <person name="Fitzpatrick D."/>
            <person name="Nagy I."/>
            <person name="Doyle S."/>
            <person name="Anderson J."/>
            <person name="Grigoriev I.V."/>
            <person name="Guldener U."/>
            <person name="Munsterkotter M."/>
            <person name="Nagy L.G."/>
        </authorList>
    </citation>
    <scope>NUCLEOTIDE SEQUENCE [LARGE SCALE GENOMIC DNA]</scope>
    <source>
        <strain evidence="2">Ar21-2</strain>
    </source>
</reference>
<dbReference type="EMBL" id="KZ293725">
    <property type="protein sequence ID" value="PBK81805.1"/>
    <property type="molecule type" value="Genomic_DNA"/>
</dbReference>
<protein>
    <submittedName>
        <fullName evidence="2">Uncharacterized protein</fullName>
    </submittedName>
</protein>
<proteinExistence type="predicted"/>
<name>A0A2H3CFG8_ARMGA</name>
<evidence type="ECO:0000313" key="2">
    <source>
        <dbReference type="EMBL" id="PBK81805.1"/>
    </source>
</evidence>
<sequence length="67" mass="7750">MTLAPFLTPSAFYRPKPQHQDHTDQDFNVMLMYGAWIRRSAYSPSATFVLIFLPQRTLPYRVSSALT</sequence>
<accession>A0A2H3CFG8</accession>
<evidence type="ECO:0000313" key="1">
    <source>
        <dbReference type="EMBL" id="PBK79047.1"/>
    </source>
</evidence>
<organism evidence="2 3">
    <name type="scientific">Armillaria gallica</name>
    <name type="common">Bulbous honey fungus</name>
    <name type="synonym">Armillaria bulbosa</name>
    <dbReference type="NCBI Taxonomy" id="47427"/>
    <lineage>
        <taxon>Eukaryota</taxon>
        <taxon>Fungi</taxon>
        <taxon>Dikarya</taxon>
        <taxon>Basidiomycota</taxon>
        <taxon>Agaricomycotina</taxon>
        <taxon>Agaricomycetes</taxon>
        <taxon>Agaricomycetidae</taxon>
        <taxon>Agaricales</taxon>
        <taxon>Marasmiineae</taxon>
        <taxon>Physalacriaceae</taxon>
        <taxon>Armillaria</taxon>
    </lineage>
</organism>